<evidence type="ECO:0000313" key="3">
    <source>
        <dbReference type="Proteomes" id="UP000000576"/>
    </source>
</evidence>
<dbReference type="EMBL" id="AE008923">
    <property type="protein sequence ID" value="AAM36407.1"/>
    <property type="molecule type" value="Genomic_DNA"/>
</dbReference>
<dbReference type="Pfam" id="PF11259">
    <property type="entry name" value="DUF3060"/>
    <property type="match status" value="1"/>
</dbReference>
<protein>
    <recommendedName>
        <fullName evidence="4">DUF3060 domain-containing protein</fullName>
    </recommendedName>
</protein>
<dbReference type="AlphaFoldDB" id="A0AAI7ZEN0"/>
<dbReference type="InterPro" id="IPR021417">
    <property type="entry name" value="DUF3060"/>
</dbReference>
<name>A0AAI7ZEN0_XANAC</name>
<feature type="compositionally biased region" description="Polar residues" evidence="1">
    <location>
        <begin position="36"/>
        <end position="48"/>
    </location>
</feature>
<feature type="region of interest" description="Disordered" evidence="1">
    <location>
        <begin position="36"/>
        <end position="60"/>
    </location>
</feature>
<dbReference type="Proteomes" id="UP000000576">
    <property type="component" value="Chromosome"/>
</dbReference>
<proteinExistence type="predicted"/>
<organism evidence="2 3">
    <name type="scientific">Xanthomonas axonopodis pv. citri (strain 306)</name>
    <dbReference type="NCBI Taxonomy" id="190486"/>
    <lineage>
        <taxon>Bacteria</taxon>
        <taxon>Pseudomonadati</taxon>
        <taxon>Pseudomonadota</taxon>
        <taxon>Gammaproteobacteria</taxon>
        <taxon>Lysobacterales</taxon>
        <taxon>Lysobacteraceae</taxon>
        <taxon>Xanthomonas</taxon>
    </lineage>
</organism>
<reference evidence="2 3" key="1">
    <citation type="journal article" date="2002" name="Nature">
        <title>Comparison of the genomes of two Xanthomonas pathogens with differing host specificities.</title>
        <authorList>
            <person name="da Silva A.C."/>
            <person name="Ferro J.A."/>
            <person name="Reinach F.C."/>
            <person name="Farah C.S."/>
            <person name="Furlan L.R."/>
            <person name="Quaggio R.B."/>
            <person name="Monteiro-Vitorello C.B."/>
            <person name="Van Sluys M.A."/>
            <person name="Almeida N.F."/>
            <person name="Alves L.M."/>
            <person name="do Amaral A.M."/>
            <person name="Bertolini M.C."/>
            <person name="Camargo L.E."/>
            <person name="Camarotte G."/>
            <person name="Cannavan F."/>
            <person name="Cardozo J."/>
            <person name="Chambergo F."/>
            <person name="Ciapina L.P."/>
            <person name="Cicarelli R.M."/>
            <person name="Coutinho L.L."/>
            <person name="Cursino-Santos J.R."/>
            <person name="El-Dorry H."/>
            <person name="Faria J.B."/>
            <person name="Ferreira A.J."/>
            <person name="Ferreira R.C."/>
            <person name="Ferro M.I."/>
            <person name="Formighieri E.F."/>
            <person name="Franco M.C."/>
            <person name="Greggio C.C."/>
            <person name="Gruber A."/>
            <person name="Katsuyama A.M."/>
            <person name="Kishi L.T."/>
            <person name="Leite R.P."/>
            <person name="Lemos E.G."/>
            <person name="Lemos M.V."/>
            <person name="Locali E.C."/>
            <person name="Machado M.A."/>
            <person name="Madeira A.M."/>
            <person name="Martinez-Rossi N.M."/>
            <person name="Martins E.C."/>
            <person name="Meidanis J."/>
            <person name="Menck C.F."/>
            <person name="Miyaki C.Y."/>
            <person name="Moon D.H."/>
            <person name="Moreira L.M."/>
            <person name="Novo M.T."/>
            <person name="Okura V.K."/>
            <person name="Oliveira M.C."/>
            <person name="Oliveira V.R."/>
            <person name="Pereira H.A."/>
            <person name="Rossi A."/>
            <person name="Sena J.A."/>
            <person name="Silva C."/>
            <person name="de Souza R.F."/>
            <person name="Spinola L.A."/>
            <person name="Takita M.A."/>
            <person name="Tamura R.E."/>
            <person name="Teixeira E.C."/>
            <person name="Tezza R.I."/>
            <person name="Trindade dos Santos M."/>
            <person name="Truffi D."/>
            <person name="Tsai S.M."/>
            <person name="White F.F."/>
            <person name="Setubal J.C."/>
            <person name="Kitajima J.P."/>
        </authorList>
    </citation>
    <scope>NUCLEOTIDE SEQUENCE [LARGE SCALE GENOMIC DNA]</scope>
    <source>
        <strain evidence="2 3">306</strain>
    </source>
</reference>
<evidence type="ECO:0008006" key="4">
    <source>
        <dbReference type="Google" id="ProtNLM"/>
    </source>
</evidence>
<dbReference type="KEGG" id="xac:XAC1538"/>
<gene>
    <name evidence="2" type="ordered locus">XAC1538</name>
</gene>
<evidence type="ECO:0000256" key="1">
    <source>
        <dbReference type="SAM" id="MobiDB-lite"/>
    </source>
</evidence>
<accession>A0AAI7ZEN0</accession>
<feature type="compositionally biased region" description="Basic and acidic residues" evidence="1">
    <location>
        <begin position="49"/>
        <end position="60"/>
    </location>
</feature>
<evidence type="ECO:0000313" key="2">
    <source>
        <dbReference type="EMBL" id="AAM36407.1"/>
    </source>
</evidence>
<sequence length="60" mass="6580">MSGHDNTLNLTDVDRVDIQGNRNLVLARAVKQVRFSGNDNTVNPSSNPLRDDRGSGNKVM</sequence>